<organism evidence="2 3">
    <name type="scientific">Fusarium heterosporum</name>
    <dbReference type="NCBI Taxonomy" id="42747"/>
    <lineage>
        <taxon>Eukaryota</taxon>
        <taxon>Fungi</taxon>
        <taxon>Dikarya</taxon>
        <taxon>Ascomycota</taxon>
        <taxon>Pezizomycotina</taxon>
        <taxon>Sordariomycetes</taxon>
        <taxon>Hypocreomycetidae</taxon>
        <taxon>Hypocreales</taxon>
        <taxon>Nectriaceae</taxon>
        <taxon>Fusarium</taxon>
        <taxon>Fusarium heterosporum species complex</taxon>
    </lineage>
</organism>
<feature type="transmembrane region" description="Helical" evidence="1">
    <location>
        <begin position="183"/>
        <end position="201"/>
    </location>
</feature>
<keyword evidence="1" id="KW-0472">Membrane</keyword>
<reference evidence="2 3" key="1">
    <citation type="submission" date="2020-05" db="EMBL/GenBank/DDBJ databases">
        <title>Identification and distribution of gene clusters putatively required for synthesis of sphingolipid metabolism inhibitors in phylogenetically diverse species of the filamentous fungus Fusarium.</title>
        <authorList>
            <person name="Kim H.-S."/>
            <person name="Busman M."/>
            <person name="Brown D.W."/>
            <person name="Divon H."/>
            <person name="Uhlig S."/>
            <person name="Proctor R.H."/>
        </authorList>
    </citation>
    <scope>NUCLEOTIDE SEQUENCE [LARGE SCALE GENOMIC DNA]</scope>
    <source>
        <strain evidence="2 3">NRRL 20693</strain>
    </source>
</reference>
<gene>
    <name evidence="2" type="ORF">FHETE_6088</name>
</gene>
<evidence type="ECO:0000313" key="2">
    <source>
        <dbReference type="EMBL" id="KAF5666754.1"/>
    </source>
</evidence>
<name>A0A8H5WQU7_FUSHE</name>
<sequence>MKHTGNVSGEHMFCPPVYDLPEEAKNLGISGVQTNYSEICNVIYGAGNPDISGIGVAVGYVLEIVLNIFLSLAVILLKRKRKTYPLYQVVKAGPEAFFGSAAYFALALQLATIVVLVRKDYGISTADLGAIEARISQSVFVASMMPLLYPVALLEPATNASIRSNEDMSENMGEEYDGEDWDFGQIVSIVLFIPVAVEMAYRWRFGPAYGGDEWKVRDEKCK</sequence>
<dbReference type="OrthoDB" id="4582561at2759"/>
<evidence type="ECO:0000256" key="1">
    <source>
        <dbReference type="SAM" id="Phobius"/>
    </source>
</evidence>
<comment type="caution">
    <text evidence="2">The sequence shown here is derived from an EMBL/GenBank/DDBJ whole genome shotgun (WGS) entry which is preliminary data.</text>
</comment>
<feature type="transmembrane region" description="Helical" evidence="1">
    <location>
        <begin position="54"/>
        <end position="77"/>
    </location>
</feature>
<dbReference type="EMBL" id="JAAGWQ010000106">
    <property type="protein sequence ID" value="KAF5666754.1"/>
    <property type="molecule type" value="Genomic_DNA"/>
</dbReference>
<keyword evidence="3" id="KW-1185">Reference proteome</keyword>
<feature type="transmembrane region" description="Helical" evidence="1">
    <location>
        <begin position="97"/>
        <end position="117"/>
    </location>
</feature>
<protein>
    <submittedName>
        <fullName evidence="2">Uncharacterized protein</fullName>
    </submittedName>
</protein>
<keyword evidence="1" id="KW-0812">Transmembrane</keyword>
<dbReference type="AlphaFoldDB" id="A0A8H5WQU7"/>
<proteinExistence type="predicted"/>
<dbReference type="Proteomes" id="UP000567885">
    <property type="component" value="Unassembled WGS sequence"/>
</dbReference>
<keyword evidence="1" id="KW-1133">Transmembrane helix</keyword>
<evidence type="ECO:0000313" key="3">
    <source>
        <dbReference type="Proteomes" id="UP000567885"/>
    </source>
</evidence>
<accession>A0A8H5WQU7</accession>